<evidence type="ECO:0000313" key="1">
    <source>
        <dbReference type="EMBL" id="CAI9164852.1"/>
    </source>
</evidence>
<dbReference type="Proteomes" id="UP001176941">
    <property type="component" value="Chromosome 23"/>
</dbReference>
<organism evidence="1 2">
    <name type="scientific">Rangifer tarandus platyrhynchus</name>
    <name type="common">Svalbard reindeer</name>
    <dbReference type="NCBI Taxonomy" id="3082113"/>
    <lineage>
        <taxon>Eukaryota</taxon>
        <taxon>Metazoa</taxon>
        <taxon>Chordata</taxon>
        <taxon>Craniata</taxon>
        <taxon>Vertebrata</taxon>
        <taxon>Euteleostomi</taxon>
        <taxon>Mammalia</taxon>
        <taxon>Eutheria</taxon>
        <taxon>Laurasiatheria</taxon>
        <taxon>Artiodactyla</taxon>
        <taxon>Ruminantia</taxon>
        <taxon>Pecora</taxon>
        <taxon>Cervidae</taxon>
        <taxon>Odocoileinae</taxon>
        <taxon>Rangifer</taxon>
    </lineage>
</organism>
<reference evidence="1" key="1">
    <citation type="submission" date="2023-04" db="EMBL/GenBank/DDBJ databases">
        <authorList>
            <consortium name="ELIXIR-Norway"/>
        </authorList>
    </citation>
    <scope>NUCLEOTIDE SEQUENCE [LARGE SCALE GENOMIC DNA]</scope>
</reference>
<name>A0ABN8YTD1_RANTA</name>
<accession>A0ABN8YTD1</accession>
<keyword evidence="2" id="KW-1185">Reference proteome</keyword>
<protein>
    <submittedName>
        <fullName evidence="1">Uncharacterized protein</fullName>
    </submittedName>
</protein>
<gene>
    <name evidence="1" type="ORF">MRATA1EN1_LOCUS13814</name>
</gene>
<sequence>MGSGKTIVFLVCQKFPSHPSHFSLIFHNLVQVPVLVGLLAFPSPANTGSCWKLYSQSSPGVVFALTPLGPRGTHILEKAFSGSPGASAQGTRRSVFSFGILLGELVVLRGSLQVPSYLLCRLTPRMVFHGPVQETSARVLSIT</sequence>
<dbReference type="EMBL" id="OX459959">
    <property type="protein sequence ID" value="CAI9164852.1"/>
    <property type="molecule type" value="Genomic_DNA"/>
</dbReference>
<proteinExistence type="predicted"/>
<evidence type="ECO:0000313" key="2">
    <source>
        <dbReference type="Proteomes" id="UP001176941"/>
    </source>
</evidence>